<dbReference type="GO" id="GO:0008028">
    <property type="term" value="F:monocarboxylic acid transmembrane transporter activity"/>
    <property type="evidence" value="ECO:0007669"/>
    <property type="project" value="TreeGrafter"/>
</dbReference>
<feature type="transmembrane region" description="Helical" evidence="2">
    <location>
        <begin position="115"/>
        <end position="136"/>
    </location>
</feature>
<dbReference type="Gene3D" id="1.20.1250.20">
    <property type="entry name" value="MFS general substrate transporter like domains"/>
    <property type="match status" value="2"/>
</dbReference>
<feature type="domain" description="Major facilitator superfamily (MFS) profile" evidence="3">
    <location>
        <begin position="594"/>
        <end position="818"/>
    </location>
</feature>
<evidence type="ECO:0000259" key="3">
    <source>
        <dbReference type="PROSITE" id="PS50850"/>
    </source>
</evidence>
<feature type="transmembrane region" description="Helical" evidence="2">
    <location>
        <begin position="692"/>
        <end position="715"/>
    </location>
</feature>
<feature type="transmembrane region" description="Helical" evidence="2">
    <location>
        <begin position="760"/>
        <end position="781"/>
    </location>
</feature>
<accession>A0A5J4NQD1</accession>
<evidence type="ECO:0000256" key="2">
    <source>
        <dbReference type="SAM" id="Phobius"/>
    </source>
</evidence>
<dbReference type="GO" id="GO:0016020">
    <property type="term" value="C:membrane"/>
    <property type="evidence" value="ECO:0007669"/>
    <property type="project" value="UniProtKB-SubCell"/>
</dbReference>
<dbReference type="EMBL" id="QNGE01001333">
    <property type="protein sequence ID" value="KAA3677815.1"/>
    <property type="molecule type" value="Genomic_DNA"/>
</dbReference>
<keyword evidence="2" id="KW-1133">Transmembrane helix</keyword>
<dbReference type="AlphaFoldDB" id="A0A5J4NQD1"/>
<evidence type="ECO:0000313" key="5">
    <source>
        <dbReference type="Proteomes" id="UP000324629"/>
    </source>
</evidence>
<reference evidence="4 5" key="1">
    <citation type="journal article" date="2019" name="Gigascience">
        <title>Whole-genome sequence of the oriental lung fluke Paragonimus westermani.</title>
        <authorList>
            <person name="Oey H."/>
            <person name="Zakrzewski M."/>
            <person name="Narain K."/>
            <person name="Devi K.R."/>
            <person name="Agatsuma T."/>
            <person name="Nawaratna S."/>
            <person name="Gobert G.N."/>
            <person name="Jones M.K."/>
            <person name="Ragan M.A."/>
            <person name="McManus D.P."/>
            <person name="Krause L."/>
        </authorList>
    </citation>
    <scope>NUCLEOTIDE SEQUENCE [LARGE SCALE GENOMIC DNA]</scope>
    <source>
        <strain evidence="4 5">IND2009</strain>
    </source>
</reference>
<dbReference type="InterPro" id="IPR020846">
    <property type="entry name" value="MFS_dom"/>
</dbReference>
<dbReference type="Proteomes" id="UP000324629">
    <property type="component" value="Unassembled WGS sequence"/>
</dbReference>
<gene>
    <name evidence="4" type="ORF">DEA37_0014524</name>
</gene>
<keyword evidence="2" id="KW-0472">Membrane</keyword>
<name>A0A5J4NQD1_9TREM</name>
<keyword evidence="5" id="KW-1185">Reference proteome</keyword>
<feature type="transmembrane region" description="Helical" evidence="2">
    <location>
        <begin position="79"/>
        <end position="103"/>
    </location>
</feature>
<dbReference type="SUPFAM" id="SSF103473">
    <property type="entry name" value="MFS general substrate transporter"/>
    <property type="match status" value="1"/>
</dbReference>
<organism evidence="4 5">
    <name type="scientific">Paragonimus westermani</name>
    <dbReference type="NCBI Taxonomy" id="34504"/>
    <lineage>
        <taxon>Eukaryota</taxon>
        <taxon>Metazoa</taxon>
        <taxon>Spiralia</taxon>
        <taxon>Lophotrochozoa</taxon>
        <taxon>Platyhelminthes</taxon>
        <taxon>Trematoda</taxon>
        <taxon>Digenea</taxon>
        <taxon>Plagiorchiida</taxon>
        <taxon>Troglotremata</taxon>
        <taxon>Troglotrematidae</taxon>
        <taxon>Paragonimus</taxon>
    </lineage>
</organism>
<protein>
    <recommendedName>
        <fullName evidence="3">Major facilitator superfamily (MFS) profile domain-containing protein</fullName>
    </recommendedName>
</protein>
<feature type="transmembrane region" description="Helical" evidence="2">
    <location>
        <begin position="39"/>
        <end position="59"/>
    </location>
</feature>
<comment type="caution">
    <text evidence="4">The sequence shown here is derived from an EMBL/GenBank/DDBJ whole genome shotgun (WGS) entry which is preliminary data.</text>
</comment>
<feature type="transmembrane region" description="Helical" evidence="2">
    <location>
        <begin position="727"/>
        <end position="748"/>
    </location>
</feature>
<sequence length="818" mass="89419">MYPEGLDFNVAIRLKNSEAGSIMDRRSLMSARQKAIDRGPAWTVAIFTCVVLGMHYGILNCGALFYPALMEMTEQPISVVSWLVTGQFAMTFCLGLGLGISVVRVVGIAAEYFEIYRTLALAVCTSGAGLGTFIYSKLGAHMIDTYSWRVTLMGYALIHLNIIPICFILHPPPPEPASEPTVLIPAHPDLKVCEMLPTNSNDLKNVEGQNALLRVLSVNTVYASNMGNNLGAHDAAGQCAADCTASKIRSCRQLLAPQNLRTVIEFVRGTRVGVSDQCVVEPVSFLADPGALVASQIKTAVKDYLSQLDTICEQVLVPVIFIVDEIETILSFIGRSSNQGSVLTTKEFNELLTSCPYIASVTSALNQEPDPSQTPIFIGDSLASLLITAQERRHTRQIVQDTVRLAEKRVHSLTNELIAMGLHVSPTPIIALLDPSQCHLENDVVPVKTEEPVQVLDYPGLLNDVIPEEVEPTYLNQRFDSVCCNSQIPVRNEEEPKKINRRITPARSSVLSFASQTLMDNRFEELDRGIKQSLYKLKQGIVSARQSSHSQDILTSVVSVQNTNEAAAMLISKMEYKDELRGTEENEDACGKFLLLNPMFIGFLMTRTLVFITDSIIFAHLNNFGLESGLLEDQAAGLLSFVGIASMIARLGTGFAGQFALKCGTRNLTASCLLLVALYIIFMPLYPNYLALSAFAIIYGILVSPSFAFAPLMAYEIIGPARYDEAVSFWFQFEAFGYLVGGPIGGAIKEINNEYVDCFILAGISDLVASAILLIQGLLLADAFGKLKRHICPPDFTQTDEAVDVEKSTHSLVMISGH</sequence>
<dbReference type="InterPro" id="IPR050327">
    <property type="entry name" value="Proton-linked_MCT"/>
</dbReference>
<dbReference type="PROSITE" id="PS50850">
    <property type="entry name" value="MFS"/>
    <property type="match status" value="1"/>
</dbReference>
<feature type="transmembrane region" description="Helical" evidence="2">
    <location>
        <begin position="641"/>
        <end position="661"/>
    </location>
</feature>
<keyword evidence="2" id="KW-0812">Transmembrane</keyword>
<evidence type="ECO:0000256" key="1">
    <source>
        <dbReference type="ARBA" id="ARBA00004141"/>
    </source>
</evidence>
<dbReference type="InterPro" id="IPR036259">
    <property type="entry name" value="MFS_trans_sf"/>
</dbReference>
<comment type="subcellular location">
    <subcellularLocation>
        <location evidence="1">Membrane</location>
        <topology evidence="1">Multi-pass membrane protein</topology>
    </subcellularLocation>
</comment>
<feature type="transmembrane region" description="Helical" evidence="2">
    <location>
        <begin position="668"/>
        <end position="686"/>
    </location>
</feature>
<evidence type="ECO:0000313" key="4">
    <source>
        <dbReference type="EMBL" id="KAA3677815.1"/>
    </source>
</evidence>
<feature type="transmembrane region" description="Helical" evidence="2">
    <location>
        <begin position="148"/>
        <end position="169"/>
    </location>
</feature>
<dbReference type="PANTHER" id="PTHR11360">
    <property type="entry name" value="MONOCARBOXYLATE TRANSPORTER"/>
    <property type="match status" value="1"/>
</dbReference>
<dbReference type="PANTHER" id="PTHR11360:SF260">
    <property type="entry name" value="MFS DOMAIN-CONTAINING PROTEIN"/>
    <property type="match status" value="1"/>
</dbReference>
<proteinExistence type="predicted"/>